<comment type="similarity">
    <text evidence="7">Belongs to the drug/metabolite transporter (DMT) superfamily. Small multidrug resistance (SMR) (TC 2.A.7.1) family.</text>
</comment>
<dbReference type="Gene3D" id="1.10.3730.20">
    <property type="match status" value="1"/>
</dbReference>
<dbReference type="InterPro" id="IPR037185">
    <property type="entry name" value="EmrE-like"/>
</dbReference>
<protein>
    <recommendedName>
        <fullName evidence="11">Quaternary ammonium compound-resistance protein SugE</fullName>
    </recommendedName>
</protein>
<feature type="transmembrane region" description="Helical" evidence="8">
    <location>
        <begin position="31"/>
        <end position="49"/>
    </location>
</feature>
<dbReference type="InterPro" id="IPR045324">
    <property type="entry name" value="Small_multidrug_res"/>
</dbReference>
<feature type="transmembrane region" description="Helical" evidence="8">
    <location>
        <begin position="6"/>
        <end position="24"/>
    </location>
</feature>
<keyword evidence="4 7" id="KW-0812">Transmembrane</keyword>
<evidence type="ECO:0000256" key="8">
    <source>
        <dbReference type="SAM" id="Phobius"/>
    </source>
</evidence>
<keyword evidence="5 8" id="KW-1133">Transmembrane helix</keyword>
<dbReference type="PANTHER" id="PTHR30561">
    <property type="entry name" value="SMR FAMILY PROTON-DEPENDENT DRUG EFFLUX TRANSPORTER SUGE"/>
    <property type="match status" value="1"/>
</dbReference>
<evidence type="ECO:0000256" key="4">
    <source>
        <dbReference type="ARBA" id="ARBA00022692"/>
    </source>
</evidence>
<comment type="caution">
    <text evidence="9">The sequence shown here is derived from an EMBL/GenBank/DDBJ whole genome shotgun (WGS) entry which is preliminary data.</text>
</comment>
<dbReference type="Proteomes" id="UP000005699">
    <property type="component" value="Unassembled WGS sequence"/>
</dbReference>
<evidence type="ECO:0000256" key="5">
    <source>
        <dbReference type="ARBA" id="ARBA00022989"/>
    </source>
</evidence>
<dbReference type="HOGENOM" id="CLU_133067_3_0_9"/>
<keyword evidence="2" id="KW-0813">Transport</keyword>
<keyword evidence="6 8" id="KW-0472">Membrane</keyword>
<evidence type="ECO:0000256" key="6">
    <source>
        <dbReference type="ARBA" id="ARBA00023136"/>
    </source>
</evidence>
<dbReference type="GO" id="GO:0005886">
    <property type="term" value="C:plasma membrane"/>
    <property type="evidence" value="ECO:0007669"/>
    <property type="project" value="UniProtKB-SubCell"/>
</dbReference>
<proteinExistence type="inferred from homology"/>
<dbReference type="InterPro" id="IPR000390">
    <property type="entry name" value="Small_drug/metabolite_transptr"/>
</dbReference>
<comment type="subcellular location">
    <subcellularLocation>
        <location evidence="1 7">Cell membrane</location>
        <topology evidence="1 7">Multi-pass membrane protein</topology>
    </subcellularLocation>
</comment>
<evidence type="ECO:0000313" key="10">
    <source>
        <dbReference type="Proteomes" id="UP000005699"/>
    </source>
</evidence>
<dbReference type="EMBL" id="AEVB01000005">
    <property type="protein sequence ID" value="EFW89704.1"/>
    <property type="molecule type" value="Genomic_DNA"/>
</dbReference>
<evidence type="ECO:0000313" key="9">
    <source>
        <dbReference type="EMBL" id="EFW89704.1"/>
    </source>
</evidence>
<evidence type="ECO:0008006" key="11">
    <source>
        <dbReference type="Google" id="ProtNLM"/>
    </source>
</evidence>
<sequence>MSLAYPIWTGIGAIGIVVVGIVFLKDQLSPLAYFFLILVVIGIIGLKMTSGH</sequence>
<evidence type="ECO:0000256" key="2">
    <source>
        <dbReference type="ARBA" id="ARBA00022448"/>
    </source>
</evidence>
<evidence type="ECO:0000256" key="3">
    <source>
        <dbReference type="ARBA" id="ARBA00022475"/>
    </source>
</evidence>
<name>E8JM66_STREI</name>
<dbReference type="AlphaFoldDB" id="E8JM66"/>
<evidence type="ECO:0000256" key="7">
    <source>
        <dbReference type="RuleBase" id="RU003942"/>
    </source>
</evidence>
<keyword evidence="3" id="KW-1003">Cell membrane</keyword>
<dbReference type="Pfam" id="PF00893">
    <property type="entry name" value="Multi_Drug_Res"/>
    <property type="match status" value="1"/>
</dbReference>
<dbReference type="GO" id="GO:0022857">
    <property type="term" value="F:transmembrane transporter activity"/>
    <property type="evidence" value="ECO:0007669"/>
    <property type="project" value="InterPro"/>
</dbReference>
<dbReference type="PANTHER" id="PTHR30561:SF0">
    <property type="entry name" value="GUANIDINIUM EXPORTER"/>
    <property type="match status" value="1"/>
</dbReference>
<organism evidence="9 10">
    <name type="scientific">Streptococcus equinus ATCC 9812</name>
    <dbReference type="NCBI Taxonomy" id="525379"/>
    <lineage>
        <taxon>Bacteria</taxon>
        <taxon>Bacillati</taxon>
        <taxon>Bacillota</taxon>
        <taxon>Bacilli</taxon>
        <taxon>Lactobacillales</taxon>
        <taxon>Streptococcaceae</taxon>
        <taxon>Streptococcus</taxon>
    </lineage>
</organism>
<accession>E8JM66</accession>
<dbReference type="eggNOG" id="COG2076">
    <property type="taxonomic scope" value="Bacteria"/>
</dbReference>
<dbReference type="SUPFAM" id="SSF103481">
    <property type="entry name" value="Multidrug resistance efflux transporter EmrE"/>
    <property type="match status" value="1"/>
</dbReference>
<gene>
    <name evidence="9" type="ORF">HMPREF0819_0089</name>
</gene>
<evidence type="ECO:0000256" key="1">
    <source>
        <dbReference type="ARBA" id="ARBA00004651"/>
    </source>
</evidence>
<reference evidence="9 10" key="1">
    <citation type="submission" date="2010-12" db="EMBL/GenBank/DDBJ databases">
        <authorList>
            <person name="Muzny D."/>
            <person name="Qin X."/>
            <person name="Deng J."/>
            <person name="Jiang H."/>
            <person name="Liu Y."/>
            <person name="Qu J."/>
            <person name="Song X.-Z."/>
            <person name="Zhang L."/>
            <person name="Thornton R."/>
            <person name="Coyle M."/>
            <person name="Francisco L."/>
            <person name="Jackson L."/>
            <person name="Javaid M."/>
            <person name="Korchina V."/>
            <person name="Kovar C."/>
            <person name="Mata R."/>
            <person name="Mathew T."/>
            <person name="Ngo R."/>
            <person name="Nguyen L."/>
            <person name="Nguyen N."/>
            <person name="Okwuonu G."/>
            <person name="Ongeri F."/>
            <person name="Pham C."/>
            <person name="Simmons D."/>
            <person name="Wilczek-Boney K."/>
            <person name="Hale W."/>
            <person name="Jakkamsetti A."/>
            <person name="Pham P."/>
            <person name="Ruth R."/>
            <person name="San Lucas F."/>
            <person name="Warren J."/>
            <person name="Zhang J."/>
            <person name="Zhao Z."/>
            <person name="Zhou C."/>
            <person name="Zhu D."/>
            <person name="Lee S."/>
            <person name="Bess C."/>
            <person name="Blankenburg K."/>
            <person name="Forbes L."/>
            <person name="Fu Q."/>
            <person name="Gubbala S."/>
            <person name="Hirani K."/>
            <person name="Jayaseelan J.C."/>
            <person name="Lara F."/>
            <person name="Munidasa M."/>
            <person name="Palculict T."/>
            <person name="Patil S."/>
            <person name="Pu L.-L."/>
            <person name="Saada N."/>
            <person name="Tang L."/>
            <person name="Weissenberger G."/>
            <person name="Zhu Y."/>
            <person name="Hemphill L."/>
            <person name="Shang Y."/>
            <person name="Youmans B."/>
            <person name="Ayvaz T."/>
            <person name="Ross M."/>
            <person name="Santibanez J."/>
            <person name="Aqrawi P."/>
            <person name="Gross S."/>
            <person name="Joshi V."/>
            <person name="Fowler G."/>
            <person name="Nazareth L."/>
            <person name="Reid J."/>
            <person name="Worley K."/>
            <person name="Petrosino J."/>
            <person name="Highlander S."/>
            <person name="Gibbs R."/>
        </authorList>
    </citation>
    <scope>NUCLEOTIDE SEQUENCE [LARGE SCALE GENOMIC DNA]</scope>
    <source>
        <strain evidence="9 10">ATCC 9812</strain>
    </source>
</reference>